<keyword evidence="1" id="KW-0812">Transmembrane</keyword>
<dbReference type="SUPFAM" id="SSF52317">
    <property type="entry name" value="Class I glutamine amidotransferase-like"/>
    <property type="match status" value="1"/>
</dbReference>
<organism evidence="3">
    <name type="scientific">Singulisphaera sp. Ch08</name>
    <dbReference type="NCBI Taxonomy" id="3120278"/>
    <lineage>
        <taxon>Bacteria</taxon>
        <taxon>Pseudomonadati</taxon>
        <taxon>Planctomycetota</taxon>
        <taxon>Planctomycetia</taxon>
        <taxon>Isosphaerales</taxon>
        <taxon>Isosphaeraceae</taxon>
        <taxon>Singulisphaera</taxon>
    </lineage>
</organism>
<evidence type="ECO:0000259" key="2">
    <source>
        <dbReference type="PROSITE" id="PS50234"/>
    </source>
</evidence>
<dbReference type="Pfam" id="PF07584">
    <property type="entry name" value="BatA"/>
    <property type="match status" value="1"/>
</dbReference>
<dbReference type="InterPro" id="IPR002035">
    <property type="entry name" value="VWF_A"/>
</dbReference>
<dbReference type="Gene3D" id="3.40.50.880">
    <property type="match status" value="1"/>
</dbReference>
<dbReference type="Gene3D" id="3.40.50.410">
    <property type="entry name" value="von Willebrand factor, type A domain"/>
    <property type="match status" value="1"/>
</dbReference>
<accession>A0AAU7CJ52</accession>
<gene>
    <name evidence="3" type="ORF">V5E97_03530</name>
</gene>
<dbReference type="InterPro" id="IPR036465">
    <property type="entry name" value="vWFA_dom_sf"/>
</dbReference>
<protein>
    <submittedName>
        <fullName evidence="3">BatA domain-containing protein</fullName>
    </submittedName>
</protein>
<feature type="transmembrane region" description="Helical" evidence="1">
    <location>
        <begin position="6"/>
        <end position="24"/>
    </location>
</feature>
<dbReference type="NCBIfam" id="TIGR02226">
    <property type="entry name" value="two_anch"/>
    <property type="match status" value="1"/>
</dbReference>
<feature type="domain" description="VWFA" evidence="2">
    <location>
        <begin position="93"/>
        <end position="209"/>
    </location>
</feature>
<dbReference type="PANTHER" id="PTHR37464:SF1">
    <property type="entry name" value="BLL2463 PROTEIN"/>
    <property type="match status" value="1"/>
</dbReference>
<dbReference type="PROSITE" id="PS50234">
    <property type="entry name" value="VWFA"/>
    <property type="match status" value="1"/>
</dbReference>
<proteinExistence type="predicted"/>
<evidence type="ECO:0000256" key="1">
    <source>
        <dbReference type="SAM" id="Phobius"/>
    </source>
</evidence>
<reference evidence="3" key="1">
    <citation type="submission" date="2024-05" db="EMBL/GenBank/DDBJ databases">
        <title>Planctomycetes of the genus Singulisphaera possess chitinolytic capabilities.</title>
        <authorList>
            <person name="Ivanova A."/>
        </authorList>
    </citation>
    <scope>NUCLEOTIDE SEQUENCE</scope>
    <source>
        <strain evidence="3">Ch08T</strain>
    </source>
</reference>
<keyword evidence="1" id="KW-0472">Membrane</keyword>
<dbReference type="InterPro" id="IPR024163">
    <property type="entry name" value="Aerotolerance_reg_N"/>
</dbReference>
<dbReference type="SUPFAM" id="SSF53300">
    <property type="entry name" value="vWA-like"/>
    <property type="match status" value="1"/>
</dbReference>
<feature type="transmembrane region" description="Helical" evidence="1">
    <location>
        <begin position="56"/>
        <end position="78"/>
    </location>
</feature>
<dbReference type="RefSeq" id="WP_406697903.1">
    <property type="nucleotide sequence ID" value="NZ_CP155447.1"/>
</dbReference>
<dbReference type="Pfam" id="PF13519">
    <property type="entry name" value="VWA_2"/>
    <property type="match status" value="1"/>
</dbReference>
<dbReference type="InterPro" id="IPR029062">
    <property type="entry name" value="Class_I_gatase-like"/>
</dbReference>
<dbReference type="CDD" id="cd00198">
    <property type="entry name" value="vWFA"/>
    <property type="match status" value="1"/>
</dbReference>
<dbReference type="PANTHER" id="PTHR37464">
    <property type="entry name" value="BLL2463 PROTEIN"/>
    <property type="match status" value="1"/>
</dbReference>
<dbReference type="AlphaFoldDB" id="A0AAU7CJ52"/>
<dbReference type="InterPro" id="IPR011933">
    <property type="entry name" value="Double_TM_dom"/>
</dbReference>
<dbReference type="EMBL" id="CP155447">
    <property type="protein sequence ID" value="XBH05103.1"/>
    <property type="molecule type" value="Genomic_DNA"/>
</dbReference>
<evidence type="ECO:0000313" key="3">
    <source>
        <dbReference type="EMBL" id="XBH05103.1"/>
    </source>
</evidence>
<keyword evidence="1" id="KW-1133">Transmembrane helix</keyword>
<name>A0AAU7CJ52_9BACT</name>
<sequence length="704" mass="76899">MSFLTPLYALGLLAIAGPILFHLIQRKPRGEVPFSSLMFLTPTPPRLTRRSRLDNLLLLLLRAAALTLLAFAFARPFWRQAANLDFGNVERQRIAVVIDTSASMRRGNLWPKAKKLAEDAIAACRPADQLALFAFDGSSRPLLSFHESATLDPSRRQAVALAQVERLEPTWGGTQLGQALIDAVAAIEDVADTSEKAGRMPRRIVLISDLQQGSRLEALGGFEWPSDVELDLKTVSDLGTNASLHALADLVETEPAKDTPGRRVGVTNEPGSTREKFQLVRVDSKGVETAKPIDVYVPPGESRVVRLPKPEGDLAPGTLRLKGDAHPFDNTLYSADEHREESTVLYVGKDEPDDSAGLLYYLERVFHNTPRRSVTIRTASPAVALTLESPRSVPLVILTSETTAENARKLHAYEQAGGTVLNVVTTAGKAETLATLLDVAPWEIEEGTVKRDLMLGEIAFDHPIFSALAAAQYNDFTKIHFWKYRRISTDKLKDSRVLARFENGDPAIVEQGVGKGSVIVLASGWNPNDSQLARSSKFVPLMAAILERREARPATQGNHLVHDPVSLPVTEGAAKGLVVRTPGGGTVATAPGSTLFSETDRPGVYTIETTAGARDFAVNLDPMESKTTPLNVETLEQFGCRLANQSNATVDRDHLRQMQNAELEGRQKLWRWLILTAIGILIVETWLAGRQSAPRSTRAEVLAT</sequence>
<dbReference type="SMART" id="SM00327">
    <property type="entry name" value="VWA"/>
    <property type="match status" value="1"/>
</dbReference>